<proteinExistence type="predicted"/>
<name>A0A8B9NLT1_9AVES</name>
<dbReference type="AlphaFoldDB" id="A0A8B9NLT1"/>
<organism evidence="1 2">
    <name type="scientific">Accipiter nisus</name>
    <name type="common">Eurasian sparrowhawk</name>
    <dbReference type="NCBI Taxonomy" id="211598"/>
    <lineage>
        <taxon>Eukaryota</taxon>
        <taxon>Metazoa</taxon>
        <taxon>Chordata</taxon>
        <taxon>Craniata</taxon>
        <taxon>Vertebrata</taxon>
        <taxon>Euteleostomi</taxon>
        <taxon>Archelosauria</taxon>
        <taxon>Archosauria</taxon>
        <taxon>Dinosauria</taxon>
        <taxon>Saurischia</taxon>
        <taxon>Theropoda</taxon>
        <taxon>Coelurosauria</taxon>
        <taxon>Aves</taxon>
        <taxon>Neognathae</taxon>
        <taxon>Neoaves</taxon>
        <taxon>Telluraves</taxon>
        <taxon>Accipitrimorphae</taxon>
        <taxon>Accipitriformes</taxon>
        <taxon>Accipitridae</taxon>
        <taxon>Accipitrinae</taxon>
        <taxon>Accipiter</taxon>
    </lineage>
</organism>
<dbReference type="PANTHER" id="PTHR10424">
    <property type="entry name" value="VIRAL ENVELOPE PROTEIN"/>
    <property type="match status" value="1"/>
</dbReference>
<evidence type="ECO:0000313" key="1">
    <source>
        <dbReference type="Ensembl" id="ENSANIP00000023776.1"/>
    </source>
</evidence>
<dbReference type="Gene3D" id="1.10.287.210">
    <property type="match status" value="1"/>
</dbReference>
<dbReference type="PANTHER" id="PTHR10424:SF68">
    <property type="entry name" value="ENDOGENOUS RETROVIRUS GROUP 3 MEMBER 1 ENV POLYPROTEIN"/>
    <property type="match status" value="1"/>
</dbReference>
<accession>A0A8B9NLT1</accession>
<evidence type="ECO:0000313" key="2">
    <source>
        <dbReference type="Proteomes" id="UP000694541"/>
    </source>
</evidence>
<evidence type="ECO:0008006" key="3">
    <source>
        <dbReference type="Google" id="ProtNLM"/>
    </source>
</evidence>
<keyword evidence="2" id="KW-1185">Reference proteome</keyword>
<reference evidence="1" key="2">
    <citation type="submission" date="2025-09" db="UniProtKB">
        <authorList>
            <consortium name="Ensembl"/>
        </authorList>
    </citation>
    <scope>IDENTIFICATION</scope>
</reference>
<dbReference type="InterPro" id="IPR018154">
    <property type="entry name" value="TLV/ENV_coat_polyprotein"/>
</dbReference>
<dbReference type="SUPFAM" id="SSF58069">
    <property type="entry name" value="Virus ectodomain"/>
    <property type="match status" value="1"/>
</dbReference>
<protein>
    <recommendedName>
        <fullName evidence="3">ENR1 protein</fullName>
    </recommendedName>
</protein>
<sequence>MWLLPGYRTPIYMLNRIIKLQAVVEIVVNKIRDALRLIAKQNAKMRTALYQNHLALDYLLTQKGGVCGKFNLNNCSMVTPVKPHPVSEWLLNY</sequence>
<dbReference type="Proteomes" id="UP000694541">
    <property type="component" value="Unplaced"/>
</dbReference>
<reference evidence="1" key="1">
    <citation type="submission" date="2025-08" db="UniProtKB">
        <authorList>
            <consortium name="Ensembl"/>
        </authorList>
    </citation>
    <scope>IDENTIFICATION</scope>
</reference>
<dbReference type="Ensembl" id="ENSANIT00000024566.1">
    <property type="protein sequence ID" value="ENSANIP00000023776.1"/>
    <property type="gene ID" value="ENSANIG00000016137.1"/>
</dbReference>